<dbReference type="Proteomes" id="UP001163321">
    <property type="component" value="Chromosome 7"/>
</dbReference>
<evidence type="ECO:0000313" key="1">
    <source>
        <dbReference type="EMBL" id="KAI9908945.1"/>
    </source>
</evidence>
<gene>
    <name evidence="1" type="ORF">PsorP6_015032</name>
</gene>
<organism evidence="1 2">
    <name type="scientific">Peronosclerospora sorghi</name>
    <dbReference type="NCBI Taxonomy" id="230839"/>
    <lineage>
        <taxon>Eukaryota</taxon>
        <taxon>Sar</taxon>
        <taxon>Stramenopiles</taxon>
        <taxon>Oomycota</taxon>
        <taxon>Peronosporomycetes</taxon>
        <taxon>Peronosporales</taxon>
        <taxon>Peronosporaceae</taxon>
        <taxon>Peronosclerospora</taxon>
    </lineage>
</organism>
<proteinExistence type="predicted"/>
<accession>A0ACC0VSL0</accession>
<protein>
    <submittedName>
        <fullName evidence="1">Uncharacterized protein</fullName>
    </submittedName>
</protein>
<reference evidence="1 2" key="1">
    <citation type="journal article" date="2022" name="bioRxiv">
        <title>The genome of the oomycete Peronosclerospora sorghi, a cosmopolitan pathogen of maize and sorghum, is inflated with dispersed pseudogenes.</title>
        <authorList>
            <person name="Fletcher K."/>
            <person name="Martin F."/>
            <person name="Isakeit T."/>
            <person name="Cavanaugh K."/>
            <person name="Magill C."/>
            <person name="Michelmore R."/>
        </authorList>
    </citation>
    <scope>NUCLEOTIDE SEQUENCE [LARGE SCALE GENOMIC DNA]</scope>
    <source>
        <strain evidence="1">P6</strain>
    </source>
</reference>
<sequence length="556" mass="61847">MQHQHQRVLADGWGQQTTGSVFCADSSLRYIYESHPTSPTLSPPQLQSGYGSDRPLLGGVYPRTSKLTNSNVTVEKRSQDGDSWHENKTRESVDWVEVEIARACRAIRNQTASLPPSFRECAVCLCTNALAQIRGCGHTFHPHCFLRWFRRNRSCPLCRGAVKTIEVAQPVVVQDELEAIMAEIDQDAMPLMAPEPLERSEANVLDLDDPSLLTPSDELLSFLDDEFDADMELGALEELNATAPGGWELELKQESRQVATEKGGDELATDAAWTPSLASSSFHLSHLPQQFPPVSAVPNYWNVLNEGLAPSTIPPSPARQAPRMVHIAPRPDVPTMQRDLTDTVAMTDVTWSVPFSHPPQPTHPRASSLPSARAVSCRCTSGCRNGRCACVKEGGMCDTSCRCTSCKNPFLMVKAAGADIEALLHDACFMQNVAKTRDMVQRLEEQVTVACCDRRLKVVDCVQGHECKSCHRRYDFSWCMNKLVDTERTPRNHCTICKRCCDHRDVHCHDCNRCYFAGVTASLPCPCKEASRRKKRREVAVTRETEDEGEGECSIM</sequence>
<keyword evidence="2" id="KW-1185">Reference proteome</keyword>
<name>A0ACC0VSL0_9STRA</name>
<dbReference type="EMBL" id="CM047586">
    <property type="protein sequence ID" value="KAI9908945.1"/>
    <property type="molecule type" value="Genomic_DNA"/>
</dbReference>
<evidence type="ECO:0000313" key="2">
    <source>
        <dbReference type="Proteomes" id="UP001163321"/>
    </source>
</evidence>
<comment type="caution">
    <text evidence="1">The sequence shown here is derived from an EMBL/GenBank/DDBJ whole genome shotgun (WGS) entry which is preliminary data.</text>
</comment>